<dbReference type="SUPFAM" id="SSF50677">
    <property type="entry name" value="ValRS/IleRS/LeuRS editing domain"/>
    <property type="match status" value="1"/>
</dbReference>
<name>A0A3A2Z5R9_9EURO</name>
<keyword evidence="7 10" id="KW-0030">Aminoacyl-tRNA synthetase</keyword>
<dbReference type="GO" id="GO:0032543">
    <property type="term" value="P:mitochondrial translation"/>
    <property type="evidence" value="ECO:0007669"/>
    <property type="project" value="TreeGrafter"/>
</dbReference>
<dbReference type="FunFam" id="1.10.730.10:FF:000072">
    <property type="entry name" value="Leucyl-tRNA synthetase"/>
    <property type="match status" value="1"/>
</dbReference>
<comment type="similarity">
    <text evidence="1 10">Belongs to the class-I aminoacyl-tRNA synthetase family.</text>
</comment>
<evidence type="ECO:0000259" key="12">
    <source>
        <dbReference type="Pfam" id="PF08264"/>
    </source>
</evidence>
<dbReference type="InterPro" id="IPR025709">
    <property type="entry name" value="Leu_tRNA-synth_edit"/>
</dbReference>
<dbReference type="InterPro" id="IPR009008">
    <property type="entry name" value="Val/Leu/Ile-tRNA-synth_edit"/>
</dbReference>
<dbReference type="InterPro" id="IPR002300">
    <property type="entry name" value="aa-tRNA-synth_Ia"/>
</dbReference>
<dbReference type="PRINTS" id="PR00985">
    <property type="entry name" value="TRNASYNTHLEU"/>
</dbReference>
<evidence type="ECO:0000256" key="2">
    <source>
        <dbReference type="ARBA" id="ARBA00013164"/>
    </source>
</evidence>
<reference evidence="16" key="1">
    <citation type="submission" date="2017-02" db="EMBL/GenBank/DDBJ databases">
        <authorList>
            <person name="Tafer H."/>
            <person name="Lopandic K."/>
        </authorList>
    </citation>
    <scope>NUCLEOTIDE SEQUENCE [LARGE SCALE GENOMIC DNA]</scope>
    <source>
        <strain evidence="16">CBS 366.77</strain>
    </source>
</reference>
<comment type="caution">
    <text evidence="15">The sequence shown here is derived from an EMBL/GenBank/DDBJ whole genome shotgun (WGS) entry which is preliminary data.</text>
</comment>
<dbReference type="NCBIfam" id="TIGR00396">
    <property type="entry name" value="leuS_bact"/>
    <property type="match status" value="1"/>
</dbReference>
<accession>A0A3A2Z5R9</accession>
<evidence type="ECO:0000256" key="3">
    <source>
        <dbReference type="ARBA" id="ARBA00022598"/>
    </source>
</evidence>
<dbReference type="InterPro" id="IPR002302">
    <property type="entry name" value="Leu-tRNA-ligase"/>
</dbReference>
<evidence type="ECO:0000256" key="1">
    <source>
        <dbReference type="ARBA" id="ARBA00005594"/>
    </source>
</evidence>
<keyword evidence="5 10" id="KW-0067">ATP-binding</keyword>
<dbReference type="Proteomes" id="UP000266188">
    <property type="component" value="Unassembled WGS sequence"/>
</dbReference>
<dbReference type="InterPro" id="IPR013155">
    <property type="entry name" value="M/V/L/I-tRNA-synth_anticd-bd"/>
</dbReference>
<dbReference type="PANTHER" id="PTHR43740">
    <property type="entry name" value="LEUCYL-TRNA SYNTHETASE"/>
    <property type="match status" value="1"/>
</dbReference>
<dbReference type="GO" id="GO:0005739">
    <property type="term" value="C:mitochondrion"/>
    <property type="evidence" value="ECO:0007669"/>
    <property type="project" value="TreeGrafter"/>
</dbReference>
<dbReference type="Pfam" id="PF13603">
    <property type="entry name" value="tRNA-synt_1_2"/>
    <property type="match status" value="1"/>
</dbReference>
<dbReference type="Pfam" id="PF08264">
    <property type="entry name" value="Anticodon_1"/>
    <property type="match status" value="1"/>
</dbReference>
<dbReference type="InterPro" id="IPR015413">
    <property type="entry name" value="Methionyl/Leucyl_tRNA_Synth"/>
</dbReference>
<feature type="domain" description="Methionyl/Valyl/Leucyl/Isoleucyl-tRNA synthetase anticodon-binding" evidence="12">
    <location>
        <begin position="791"/>
        <end position="926"/>
    </location>
</feature>
<dbReference type="OrthoDB" id="15954at2759"/>
<dbReference type="GO" id="GO:0004823">
    <property type="term" value="F:leucine-tRNA ligase activity"/>
    <property type="evidence" value="ECO:0007669"/>
    <property type="project" value="UniProtKB-EC"/>
</dbReference>
<organism evidence="15 16">
    <name type="scientific">Aspergillus sclerotialis</name>
    <dbReference type="NCBI Taxonomy" id="2070753"/>
    <lineage>
        <taxon>Eukaryota</taxon>
        <taxon>Fungi</taxon>
        <taxon>Dikarya</taxon>
        <taxon>Ascomycota</taxon>
        <taxon>Pezizomycotina</taxon>
        <taxon>Eurotiomycetes</taxon>
        <taxon>Eurotiomycetidae</taxon>
        <taxon>Eurotiales</taxon>
        <taxon>Aspergillaceae</taxon>
        <taxon>Aspergillus</taxon>
        <taxon>Aspergillus subgen. Polypaecilum</taxon>
    </lineage>
</organism>
<dbReference type="InterPro" id="IPR014729">
    <property type="entry name" value="Rossmann-like_a/b/a_fold"/>
</dbReference>
<gene>
    <name evidence="15" type="ORF">PHISCL_09215</name>
</gene>
<dbReference type="SUPFAM" id="SSF47323">
    <property type="entry name" value="Anticodon-binding domain of a subclass of class I aminoacyl-tRNA synthetases"/>
    <property type="match status" value="1"/>
</dbReference>
<keyword evidence="6 10" id="KW-0648">Protein biosynthesis</keyword>
<evidence type="ECO:0000256" key="6">
    <source>
        <dbReference type="ARBA" id="ARBA00022917"/>
    </source>
</evidence>
<dbReference type="InterPro" id="IPR009080">
    <property type="entry name" value="tRNAsynth_Ia_anticodon-bd"/>
</dbReference>
<dbReference type="FunFam" id="3.40.50.620:FF:000003">
    <property type="entry name" value="Leucine--tRNA ligase"/>
    <property type="match status" value="1"/>
</dbReference>
<dbReference type="GO" id="GO:0005524">
    <property type="term" value="F:ATP binding"/>
    <property type="evidence" value="ECO:0007669"/>
    <property type="project" value="UniProtKB-KW"/>
</dbReference>
<keyword evidence="4 10" id="KW-0547">Nucleotide-binding</keyword>
<evidence type="ECO:0000259" key="14">
    <source>
        <dbReference type="Pfam" id="PF13603"/>
    </source>
</evidence>
<keyword evidence="3 10" id="KW-0436">Ligase</keyword>
<dbReference type="Pfam" id="PF00133">
    <property type="entry name" value="tRNA-synt_1"/>
    <property type="match status" value="1"/>
</dbReference>
<feature type="domain" description="Aminoacyl-tRNA synthetase class Ia" evidence="11">
    <location>
        <begin position="482"/>
        <end position="647"/>
    </location>
</feature>
<evidence type="ECO:0000259" key="13">
    <source>
        <dbReference type="Pfam" id="PF09334"/>
    </source>
</evidence>
<dbReference type="FunFam" id="3.40.50.620:FF:000285">
    <property type="entry name" value="Leucyl-tRNA synthetase"/>
    <property type="match status" value="1"/>
</dbReference>
<protein>
    <recommendedName>
        <fullName evidence="2">leucine--tRNA ligase</fullName>
        <ecNumber evidence="2">6.1.1.4</ecNumber>
    </recommendedName>
    <alternativeName>
        <fullName evidence="8">Leucyl-tRNA synthetase</fullName>
    </alternativeName>
</protein>
<dbReference type="Gene3D" id="3.40.50.620">
    <property type="entry name" value="HUPs"/>
    <property type="match status" value="2"/>
</dbReference>
<dbReference type="GO" id="GO:0002161">
    <property type="term" value="F:aminoacyl-tRNA deacylase activity"/>
    <property type="evidence" value="ECO:0007669"/>
    <property type="project" value="InterPro"/>
</dbReference>
<dbReference type="EMBL" id="MVGC01000551">
    <property type="protein sequence ID" value="RJE18448.1"/>
    <property type="molecule type" value="Genomic_DNA"/>
</dbReference>
<evidence type="ECO:0000256" key="4">
    <source>
        <dbReference type="ARBA" id="ARBA00022741"/>
    </source>
</evidence>
<proteinExistence type="inferred from homology"/>
<dbReference type="GO" id="GO:0006429">
    <property type="term" value="P:leucyl-tRNA aminoacylation"/>
    <property type="evidence" value="ECO:0007669"/>
    <property type="project" value="InterPro"/>
</dbReference>
<dbReference type="STRING" id="2070753.A0A3A2Z5R9"/>
<evidence type="ECO:0000256" key="8">
    <source>
        <dbReference type="ARBA" id="ARBA00030520"/>
    </source>
</evidence>
<evidence type="ECO:0000259" key="11">
    <source>
        <dbReference type="Pfam" id="PF00133"/>
    </source>
</evidence>
<feature type="domain" description="Methionyl/Leucyl tRNA synthetase" evidence="13">
    <location>
        <begin position="78"/>
        <end position="215"/>
    </location>
</feature>
<dbReference type="InterPro" id="IPR001412">
    <property type="entry name" value="aa-tRNA-synth_I_CS"/>
</dbReference>
<sequence>MLSLSRIQLTPTVLAQFWRRSSPQSVRSPSTRLASTSSSNSKRLDLLSIDRKWQAKWRDQQPRAMVKKSNGKQQPKSYILAMFPYPSGSLHMGHLRVYAISDVLARFYRMRGHDVLHPMGWDAFGLPAENAAIERGVDPGDWTRENIMKMKEQLRSISTDFNWDCELATCAPDFYEHTQRIFLMLYNKGLAYQAEALVNYDPVDKTVLANEQVDANGFSWRSGAKAEQIMLKQWFFRITEFKEALLNDLDSLVDGWPERVVSMQRNWLGKSHGAKINFPVITEGNDGKELDISVFTTRPDTLYGVEYLALSLNHPIVLDSAKKDAALRKFLDEAASLPPDSKAGYKLSTVSVSNPLRIIDKESPHLDRPLPVFAAPYVLSGYGDSAVMGVPGHDSRDMAFWEENAKPEFISIAISSERTAEANDDIEANLVPMSKTKAFTQEGFLTARCWKYHGLHSREASKQIVTDLKQVGRADFAEQWRLRDWLISRQRYWGAPIPIIHCGDCGTVPVPMDQLPVKLPKIKGDWLEGKKGNPLEASEDWVQTECPRCGGRARRDTDTMDTFVDSSWYFLRFLDAANNTLPFSPSSVRPVDVYIGGVEHAILHLLYARFVYKVLSQSELFPEIAKSGNVTAPAEPFKTLLSQGMVHGKTFSEPSTGRFLHPSEIDLTNLDKPLIKGTQVMPNVSFEKMSKSKHNGVDPTECALKYGADATRAHVLFSAPVSEVLEWDEAKIVGIERWFGRLWKLVLDAKEKLAMSSFVVSEDDLKSPGGHAASLPSLQELDDTDSDAVLSTHNTISSITKRIETNPYGLNTVISDLIKLTNSLTSSVPLSPQVLYICLSSLLRLLAPVAPALSSECWEVLNGTVLHRPRRQTGVEADTPIPEIFTSPWPTPLLTPEQAQILTGRGAQTVAVQINGKLRFTTTVPRMLSPTTSNEPSGKSDTVTGEQDWIVSRILESNEGQLWLREKNDWEKRRRVIVVKGGSW</sequence>
<evidence type="ECO:0000256" key="9">
    <source>
        <dbReference type="ARBA" id="ARBA00047469"/>
    </source>
</evidence>
<evidence type="ECO:0000256" key="10">
    <source>
        <dbReference type="RuleBase" id="RU363035"/>
    </source>
</evidence>
<dbReference type="SUPFAM" id="SSF52374">
    <property type="entry name" value="Nucleotidylyl transferase"/>
    <property type="match status" value="1"/>
</dbReference>
<dbReference type="CDD" id="cd00812">
    <property type="entry name" value="LeuRS_core"/>
    <property type="match status" value="1"/>
</dbReference>
<evidence type="ECO:0000256" key="7">
    <source>
        <dbReference type="ARBA" id="ARBA00023146"/>
    </source>
</evidence>
<evidence type="ECO:0000313" key="15">
    <source>
        <dbReference type="EMBL" id="RJE18448.1"/>
    </source>
</evidence>
<dbReference type="AlphaFoldDB" id="A0A3A2Z5R9"/>
<dbReference type="Pfam" id="PF09334">
    <property type="entry name" value="tRNA-synt_1g"/>
    <property type="match status" value="1"/>
</dbReference>
<dbReference type="Gene3D" id="1.10.730.10">
    <property type="entry name" value="Isoleucyl-tRNA Synthetase, Domain 1"/>
    <property type="match status" value="1"/>
</dbReference>
<evidence type="ECO:0000313" key="16">
    <source>
        <dbReference type="Proteomes" id="UP000266188"/>
    </source>
</evidence>
<dbReference type="EC" id="6.1.1.4" evidence="2"/>
<evidence type="ECO:0000256" key="5">
    <source>
        <dbReference type="ARBA" id="ARBA00022840"/>
    </source>
</evidence>
<dbReference type="PROSITE" id="PS00178">
    <property type="entry name" value="AA_TRNA_LIGASE_I"/>
    <property type="match status" value="1"/>
</dbReference>
<comment type="catalytic activity">
    <reaction evidence="9">
        <text>tRNA(Leu) + L-leucine + ATP = L-leucyl-tRNA(Leu) + AMP + diphosphate</text>
        <dbReference type="Rhea" id="RHEA:11688"/>
        <dbReference type="Rhea" id="RHEA-COMP:9613"/>
        <dbReference type="Rhea" id="RHEA-COMP:9622"/>
        <dbReference type="ChEBI" id="CHEBI:30616"/>
        <dbReference type="ChEBI" id="CHEBI:33019"/>
        <dbReference type="ChEBI" id="CHEBI:57427"/>
        <dbReference type="ChEBI" id="CHEBI:78442"/>
        <dbReference type="ChEBI" id="CHEBI:78494"/>
        <dbReference type="ChEBI" id="CHEBI:456215"/>
        <dbReference type="EC" id="6.1.1.4"/>
    </reaction>
</comment>
<keyword evidence="16" id="KW-1185">Reference proteome</keyword>
<dbReference type="PANTHER" id="PTHR43740:SF2">
    <property type="entry name" value="LEUCINE--TRNA LIGASE, MITOCHONDRIAL"/>
    <property type="match status" value="1"/>
</dbReference>
<feature type="domain" description="Leucyl-tRNA synthetase editing" evidence="14">
    <location>
        <begin position="265"/>
        <end position="468"/>
    </location>
</feature>